<reference evidence="2 3" key="1">
    <citation type="submission" date="2020-02" db="EMBL/GenBank/DDBJ databases">
        <title>Acidophilic actinobacteria isolated from forest soil.</title>
        <authorList>
            <person name="Golinska P."/>
        </authorList>
    </citation>
    <scope>NUCLEOTIDE SEQUENCE [LARGE SCALE GENOMIC DNA]</scope>
    <source>
        <strain evidence="2 3">NL8</strain>
    </source>
</reference>
<dbReference type="InterPro" id="IPR010982">
    <property type="entry name" value="Lambda_DNA-bd_dom_sf"/>
</dbReference>
<evidence type="ECO:0000259" key="1">
    <source>
        <dbReference type="SMART" id="SM00530"/>
    </source>
</evidence>
<proteinExistence type="predicted"/>
<comment type="caution">
    <text evidence="2">The sequence shown here is derived from an EMBL/GenBank/DDBJ whole genome shotgun (WGS) entry which is preliminary data.</text>
</comment>
<feature type="domain" description="HTH cro/C1-type" evidence="1">
    <location>
        <begin position="5"/>
        <end position="60"/>
    </location>
</feature>
<sequence>MANERLRATMTARGMTAEKLAAAIGIDPKTVERWVNTGRVPYARLAVPAAEALQEDAMFLWPNLHQGRSARALSPELVAIYGQRAEMAPAVWFSFFEQAEQAIDVLVYAANHLQESVPGFNDLLADKAARGCAVRIALGDPDSPNIIARGQEEKFGHGIESRCRLALMHYRPLLGKRNIEIRTHGTTLYNSIYRSDDELLINGHVWGVNAFGAPVWHLRRGKSGTMVNTYRDSFDAVWERAAPVA</sequence>
<dbReference type="SUPFAM" id="SSF47413">
    <property type="entry name" value="lambda repressor-like DNA-binding domains"/>
    <property type="match status" value="1"/>
</dbReference>
<evidence type="ECO:0000313" key="2">
    <source>
        <dbReference type="EMBL" id="MBS2554082.1"/>
    </source>
</evidence>
<name>A0ABS5L6W2_9ACTN</name>
<protein>
    <submittedName>
        <fullName evidence="2">Helix-turn-helix domain-containing protein</fullName>
    </submittedName>
</protein>
<accession>A0ABS5L6W2</accession>
<dbReference type="InterPro" id="IPR001387">
    <property type="entry name" value="Cro/C1-type_HTH"/>
</dbReference>
<keyword evidence="3" id="KW-1185">Reference proteome</keyword>
<dbReference type="SMART" id="SM00530">
    <property type="entry name" value="HTH_XRE"/>
    <property type="match status" value="1"/>
</dbReference>
<dbReference type="CDD" id="cd00093">
    <property type="entry name" value="HTH_XRE"/>
    <property type="match status" value="1"/>
</dbReference>
<gene>
    <name evidence="2" type="ORF">KGQ19_45240</name>
</gene>
<organism evidence="2 3">
    <name type="scientific">Catenulispora pinistramenti</name>
    <dbReference type="NCBI Taxonomy" id="2705254"/>
    <lineage>
        <taxon>Bacteria</taxon>
        <taxon>Bacillati</taxon>
        <taxon>Actinomycetota</taxon>
        <taxon>Actinomycetes</taxon>
        <taxon>Catenulisporales</taxon>
        <taxon>Catenulisporaceae</taxon>
        <taxon>Catenulispora</taxon>
    </lineage>
</organism>
<evidence type="ECO:0000313" key="3">
    <source>
        <dbReference type="Proteomes" id="UP000730482"/>
    </source>
</evidence>
<dbReference type="EMBL" id="JAAFYZ010000318">
    <property type="protein sequence ID" value="MBS2554082.1"/>
    <property type="molecule type" value="Genomic_DNA"/>
</dbReference>
<dbReference type="Gene3D" id="1.10.260.40">
    <property type="entry name" value="lambda repressor-like DNA-binding domains"/>
    <property type="match status" value="1"/>
</dbReference>
<dbReference type="RefSeq" id="WP_212021245.1">
    <property type="nucleotide sequence ID" value="NZ_JAAFYZ010000318.1"/>
</dbReference>
<dbReference type="Proteomes" id="UP000730482">
    <property type="component" value="Unassembled WGS sequence"/>
</dbReference>